<sequence length="59" mass="6660">MLEEEHVPTAFDLCEIRQESNTHGIARWHCHGDYFGESIGTNIGRDMGDDRAPVVTDDD</sequence>
<reference evidence="3" key="1">
    <citation type="submission" date="2020-05" db="EMBL/GenBank/DDBJ databases">
        <authorList>
            <person name="Chiriac C."/>
            <person name="Salcher M."/>
            <person name="Ghai R."/>
            <person name="Kavagutti S V."/>
        </authorList>
    </citation>
    <scope>NUCLEOTIDE SEQUENCE</scope>
</reference>
<dbReference type="EMBL" id="CAFBMF010000068">
    <property type="protein sequence ID" value="CAB4903733.1"/>
    <property type="molecule type" value="Genomic_DNA"/>
</dbReference>
<protein>
    <submittedName>
        <fullName evidence="3">Unannotated protein</fullName>
    </submittedName>
</protein>
<proteinExistence type="predicted"/>
<evidence type="ECO:0000313" key="4">
    <source>
        <dbReference type="EMBL" id="CAB4903733.1"/>
    </source>
</evidence>
<dbReference type="EMBL" id="CAFBLJ010000059">
    <property type="protein sequence ID" value="CAB4873852.1"/>
    <property type="molecule type" value="Genomic_DNA"/>
</dbReference>
<evidence type="ECO:0000313" key="1">
    <source>
        <dbReference type="EMBL" id="CAB4722832.1"/>
    </source>
</evidence>
<name>A0A6J7DSC9_9ZZZZ</name>
<dbReference type="EMBL" id="CAEZYH010000050">
    <property type="protein sequence ID" value="CAB4722832.1"/>
    <property type="molecule type" value="Genomic_DNA"/>
</dbReference>
<organism evidence="3">
    <name type="scientific">freshwater metagenome</name>
    <dbReference type="NCBI Taxonomy" id="449393"/>
    <lineage>
        <taxon>unclassified sequences</taxon>
        <taxon>metagenomes</taxon>
        <taxon>ecological metagenomes</taxon>
    </lineage>
</organism>
<evidence type="ECO:0000313" key="3">
    <source>
        <dbReference type="EMBL" id="CAB4873852.1"/>
    </source>
</evidence>
<gene>
    <name evidence="1" type="ORF">UFOPK2658_01172</name>
    <name evidence="2" type="ORF">UFOPK2880_01262</name>
    <name evidence="3" type="ORF">UFOPK3304_01157</name>
    <name evidence="4" type="ORF">UFOPK3494_01083</name>
    <name evidence="5" type="ORF">UFOPK4134_00684</name>
</gene>
<dbReference type="EMBL" id="CAFBPS010000037">
    <property type="protein sequence ID" value="CAB5027555.1"/>
    <property type="molecule type" value="Genomic_DNA"/>
</dbReference>
<dbReference type="EMBL" id="CAEZZP010000085">
    <property type="protein sequence ID" value="CAB4778272.1"/>
    <property type="molecule type" value="Genomic_DNA"/>
</dbReference>
<accession>A0A6J7DSC9</accession>
<evidence type="ECO:0000313" key="2">
    <source>
        <dbReference type="EMBL" id="CAB4778272.1"/>
    </source>
</evidence>
<evidence type="ECO:0000313" key="5">
    <source>
        <dbReference type="EMBL" id="CAB5027555.1"/>
    </source>
</evidence>
<dbReference type="AlphaFoldDB" id="A0A6J7DSC9"/>